<dbReference type="GO" id="GO:0043190">
    <property type="term" value="C:ATP-binding cassette (ABC) transporter complex"/>
    <property type="evidence" value="ECO:0007669"/>
    <property type="project" value="TreeGrafter"/>
</dbReference>
<evidence type="ECO:0000256" key="4">
    <source>
        <dbReference type="ARBA" id="ARBA00022989"/>
    </source>
</evidence>
<dbReference type="PANTHER" id="PTHR33529">
    <property type="entry name" value="SLR0882 PROTEIN-RELATED"/>
    <property type="match status" value="1"/>
</dbReference>
<feature type="transmembrane region" description="Helical" evidence="6">
    <location>
        <begin position="335"/>
        <end position="355"/>
    </location>
</feature>
<keyword evidence="3 6" id="KW-0812">Transmembrane</keyword>
<sequence>MMFRSIWERYFVSEFIKVFLLFLVCFYGLYVLIDYASHTSALPHHHIQLRIRELIRYYLFILASRAEILIPLALLIAFIKTVCTLNTHQELVALMAGGIKLKTLMRPFLMIALAFVGLLYLNEQFVLPSALKKLRHLENATKHQKKRQLPEITVKHVVLEDRSLLLYQNYDSEKEEFFDVYWIESIDSIYRAKYLCPNKEIPVGYFVDHLLRQPNGELLQQQAYSQYEFKSLLFNQELLQSAILDPDILPLTNLFFQQPSLFANLSEKESKIATAFYWKLLMPWLCLLAILAPAPSCVRFSRQIPIFFIYIYSLFGLIAFYMLMDASQVLAKRQVLPPIWAIGLPFILVFSFYSYRFARLK</sequence>
<dbReference type="InterPro" id="IPR005495">
    <property type="entry name" value="LptG/LptF_permease"/>
</dbReference>
<dbReference type="Pfam" id="PF03739">
    <property type="entry name" value="LptF_LptG"/>
    <property type="match status" value="1"/>
</dbReference>
<dbReference type="AlphaFoldDB" id="A0A0C1JQW4"/>
<evidence type="ECO:0008006" key="9">
    <source>
        <dbReference type="Google" id="ProtNLM"/>
    </source>
</evidence>
<dbReference type="EMBL" id="JSAN01000045">
    <property type="protein sequence ID" value="KIC72906.1"/>
    <property type="molecule type" value="Genomic_DNA"/>
</dbReference>
<protein>
    <recommendedName>
        <fullName evidence="9">Permease, YjgP/YjgQ family</fullName>
    </recommendedName>
</protein>
<keyword evidence="5 6" id="KW-0472">Membrane</keyword>
<evidence type="ECO:0000313" key="8">
    <source>
        <dbReference type="Proteomes" id="UP000031465"/>
    </source>
</evidence>
<evidence type="ECO:0000256" key="5">
    <source>
        <dbReference type="ARBA" id="ARBA00023136"/>
    </source>
</evidence>
<evidence type="ECO:0000256" key="2">
    <source>
        <dbReference type="ARBA" id="ARBA00022475"/>
    </source>
</evidence>
<feature type="transmembrane region" description="Helical" evidence="6">
    <location>
        <begin position="276"/>
        <end position="294"/>
    </location>
</feature>
<comment type="caution">
    <text evidence="7">The sequence shown here is derived from an EMBL/GenBank/DDBJ whole genome shotgun (WGS) entry which is preliminary data.</text>
</comment>
<evidence type="ECO:0000256" key="6">
    <source>
        <dbReference type="SAM" id="Phobius"/>
    </source>
</evidence>
<name>A0A0C1JQW4_9BACT</name>
<dbReference type="PATRIC" id="fig|362787.3.peg.710"/>
<proteinExistence type="predicted"/>
<reference evidence="7 8" key="1">
    <citation type="journal article" date="2014" name="Mol. Biol. Evol.">
        <title>Massive expansion of Ubiquitination-related gene families within the Chlamydiae.</title>
        <authorList>
            <person name="Domman D."/>
            <person name="Collingro A."/>
            <person name="Lagkouvardos I."/>
            <person name="Gehre L."/>
            <person name="Weinmaier T."/>
            <person name="Rattei T."/>
            <person name="Subtil A."/>
            <person name="Horn M."/>
        </authorList>
    </citation>
    <scope>NUCLEOTIDE SEQUENCE [LARGE SCALE GENOMIC DNA]</scope>
    <source>
        <strain evidence="7 8">EI2</strain>
    </source>
</reference>
<evidence type="ECO:0000256" key="1">
    <source>
        <dbReference type="ARBA" id="ARBA00004651"/>
    </source>
</evidence>
<evidence type="ECO:0000313" key="7">
    <source>
        <dbReference type="EMBL" id="KIC72906.1"/>
    </source>
</evidence>
<organism evidence="7 8">
    <name type="scientific">Candidatus Protochlamydia amoebophila</name>
    <dbReference type="NCBI Taxonomy" id="362787"/>
    <lineage>
        <taxon>Bacteria</taxon>
        <taxon>Pseudomonadati</taxon>
        <taxon>Chlamydiota</taxon>
        <taxon>Chlamydiia</taxon>
        <taxon>Parachlamydiales</taxon>
        <taxon>Parachlamydiaceae</taxon>
        <taxon>Candidatus Protochlamydia</taxon>
    </lineage>
</organism>
<feature type="transmembrane region" description="Helical" evidence="6">
    <location>
        <begin position="306"/>
        <end position="323"/>
    </location>
</feature>
<accession>A0A0C1JQW4</accession>
<feature type="transmembrane region" description="Helical" evidence="6">
    <location>
        <begin position="15"/>
        <end position="36"/>
    </location>
</feature>
<comment type="subcellular location">
    <subcellularLocation>
        <location evidence="1">Cell membrane</location>
        <topology evidence="1">Multi-pass membrane protein</topology>
    </subcellularLocation>
</comment>
<keyword evidence="4 6" id="KW-1133">Transmembrane helix</keyword>
<feature type="transmembrane region" description="Helical" evidence="6">
    <location>
        <begin position="57"/>
        <end position="79"/>
    </location>
</feature>
<dbReference type="GO" id="GO:0015920">
    <property type="term" value="P:lipopolysaccharide transport"/>
    <property type="evidence" value="ECO:0007669"/>
    <property type="project" value="TreeGrafter"/>
</dbReference>
<dbReference type="Proteomes" id="UP000031465">
    <property type="component" value="Unassembled WGS sequence"/>
</dbReference>
<dbReference type="PANTHER" id="PTHR33529:SF6">
    <property type="entry name" value="YJGP_YJGQ FAMILY PERMEASE"/>
    <property type="match status" value="1"/>
</dbReference>
<feature type="transmembrane region" description="Helical" evidence="6">
    <location>
        <begin position="104"/>
        <end position="122"/>
    </location>
</feature>
<keyword evidence="2" id="KW-1003">Cell membrane</keyword>
<evidence type="ECO:0000256" key="3">
    <source>
        <dbReference type="ARBA" id="ARBA00022692"/>
    </source>
</evidence>
<gene>
    <name evidence="7" type="ORF">DB44_BY00290</name>
</gene>